<comment type="caution">
    <text evidence="2">The sequence shown here is derived from an EMBL/GenBank/DDBJ whole genome shotgun (WGS) entry which is preliminary data.</text>
</comment>
<name>A0A5C6C1F4_9BACT</name>
<evidence type="ECO:0000313" key="2">
    <source>
        <dbReference type="EMBL" id="TWU17346.1"/>
    </source>
</evidence>
<dbReference type="PROSITE" id="PS00018">
    <property type="entry name" value="EF_HAND_1"/>
    <property type="match status" value="1"/>
</dbReference>
<keyword evidence="1" id="KW-0812">Transmembrane</keyword>
<keyword evidence="3" id="KW-1185">Reference proteome</keyword>
<evidence type="ECO:0000313" key="3">
    <source>
        <dbReference type="Proteomes" id="UP000316304"/>
    </source>
</evidence>
<keyword evidence="1" id="KW-0472">Membrane</keyword>
<protein>
    <submittedName>
        <fullName evidence="2">EF hand</fullName>
    </submittedName>
</protein>
<dbReference type="InterPro" id="IPR011992">
    <property type="entry name" value="EF-hand-dom_pair"/>
</dbReference>
<dbReference type="SUPFAM" id="SSF47473">
    <property type="entry name" value="EF-hand"/>
    <property type="match status" value="1"/>
</dbReference>
<feature type="transmembrane region" description="Helical" evidence="1">
    <location>
        <begin position="52"/>
        <end position="76"/>
    </location>
</feature>
<keyword evidence="1" id="KW-1133">Transmembrane helix</keyword>
<gene>
    <name evidence="2" type="ORF">Pla52o_51500</name>
</gene>
<organism evidence="2 3">
    <name type="scientific">Novipirellula galeiformis</name>
    <dbReference type="NCBI Taxonomy" id="2528004"/>
    <lineage>
        <taxon>Bacteria</taxon>
        <taxon>Pseudomonadati</taxon>
        <taxon>Planctomycetota</taxon>
        <taxon>Planctomycetia</taxon>
        <taxon>Pirellulales</taxon>
        <taxon>Pirellulaceae</taxon>
        <taxon>Novipirellula</taxon>
    </lineage>
</organism>
<accession>A0A5C6C1F4</accession>
<proteinExistence type="predicted"/>
<dbReference type="InterPro" id="IPR018247">
    <property type="entry name" value="EF_Hand_1_Ca_BS"/>
</dbReference>
<reference evidence="2 3" key="1">
    <citation type="submission" date="2019-02" db="EMBL/GenBank/DDBJ databases">
        <title>Deep-cultivation of Planctomycetes and their phenomic and genomic characterization uncovers novel biology.</title>
        <authorList>
            <person name="Wiegand S."/>
            <person name="Jogler M."/>
            <person name="Boedeker C."/>
            <person name="Pinto D."/>
            <person name="Vollmers J."/>
            <person name="Rivas-Marin E."/>
            <person name="Kohn T."/>
            <person name="Peeters S.H."/>
            <person name="Heuer A."/>
            <person name="Rast P."/>
            <person name="Oberbeckmann S."/>
            <person name="Bunk B."/>
            <person name="Jeske O."/>
            <person name="Meyerdierks A."/>
            <person name="Storesund J.E."/>
            <person name="Kallscheuer N."/>
            <person name="Luecker S."/>
            <person name="Lage O.M."/>
            <person name="Pohl T."/>
            <person name="Merkel B.J."/>
            <person name="Hornburger P."/>
            <person name="Mueller R.-W."/>
            <person name="Bruemmer F."/>
            <person name="Labrenz M."/>
            <person name="Spormann A.M."/>
            <person name="Op Den Camp H."/>
            <person name="Overmann J."/>
            <person name="Amann R."/>
            <person name="Jetten M.S.M."/>
            <person name="Mascher T."/>
            <person name="Medema M.H."/>
            <person name="Devos D.P."/>
            <person name="Kaster A.-K."/>
            <person name="Ovreas L."/>
            <person name="Rohde M."/>
            <person name="Galperin M.Y."/>
            <person name="Jogler C."/>
        </authorList>
    </citation>
    <scope>NUCLEOTIDE SEQUENCE [LARGE SCALE GENOMIC DNA]</scope>
    <source>
        <strain evidence="2 3">Pla52o</strain>
    </source>
</reference>
<evidence type="ECO:0000256" key="1">
    <source>
        <dbReference type="SAM" id="Phobius"/>
    </source>
</evidence>
<dbReference type="Gene3D" id="1.10.238.10">
    <property type="entry name" value="EF-hand"/>
    <property type="match status" value="1"/>
</dbReference>
<dbReference type="EMBL" id="SJPT01000012">
    <property type="protein sequence ID" value="TWU17346.1"/>
    <property type="molecule type" value="Genomic_DNA"/>
</dbReference>
<sequence length="408" mass="44632">MAIRLPPCSANGIQRNSAVVRLSWSLSHTRSRLSVEILSHGIDSISPKLTQVLIHASVLPLGALLLAFSFATMAFATPDAAPFGGRKVLILMGAKMENSGTPEQLAAYEADYAKLDLNQDGFVNAAEFAKHGNELTRQAGHLVLDREVGGLVFKDEFLLDRVINAEAKEFFQRIDNDGNAQIHQHEFLAGSSLADPELAGRVFNGFDANGDLTLSVTEFLSVWSRWAREAPIEARLIAIEQTYTLPKEWQSDAFRKRIIEEEQSENLPASPKVKLVLELHNTSDEPIMISPGGGIDEPELTVQGPGLVAPDRLRSFSGTSSGSTPQPVIRPGKRFRIAIGSLNPGEFSLDNVYWTQAGEYTITASYPVWMNLAPHLPQLFKNQPVPKGLPIKFIVTSSACRVKVVAEP</sequence>
<dbReference type="AlphaFoldDB" id="A0A5C6C1F4"/>
<dbReference type="Proteomes" id="UP000316304">
    <property type="component" value="Unassembled WGS sequence"/>
</dbReference>